<feature type="compositionally biased region" description="Low complexity" evidence="6">
    <location>
        <begin position="828"/>
        <end position="839"/>
    </location>
</feature>
<dbReference type="Gene3D" id="3.30.40.10">
    <property type="entry name" value="Zinc/RING finger domain, C3HC4 (zinc finger)"/>
    <property type="match status" value="1"/>
</dbReference>
<feature type="compositionally biased region" description="Low complexity" evidence="6">
    <location>
        <begin position="620"/>
        <end position="645"/>
    </location>
</feature>
<protein>
    <recommendedName>
        <fullName evidence="12">PHD-type domain-containing protein</fullName>
    </recommendedName>
</protein>
<dbReference type="GO" id="GO:0000127">
    <property type="term" value="C:transcription factor TFIIIC complex"/>
    <property type="evidence" value="ECO:0007669"/>
    <property type="project" value="InterPro"/>
</dbReference>
<dbReference type="InterPro" id="IPR007309">
    <property type="entry name" value="TFIIIC_Bblock-bd"/>
</dbReference>
<gene>
    <name evidence="10" type="ORF">IWQ60_001480</name>
</gene>
<dbReference type="InterPro" id="IPR044210">
    <property type="entry name" value="Tfc3-like"/>
</dbReference>
<comment type="subcellular location">
    <subcellularLocation>
        <location evidence="1">Nucleus</location>
    </subcellularLocation>
</comment>
<feature type="region of interest" description="Disordered" evidence="6">
    <location>
        <begin position="941"/>
        <end position="971"/>
    </location>
</feature>
<evidence type="ECO:0000313" key="10">
    <source>
        <dbReference type="EMBL" id="KAJ1929079.1"/>
    </source>
</evidence>
<dbReference type="GO" id="GO:0006384">
    <property type="term" value="P:transcription initiation at RNA polymerase III promoter"/>
    <property type="evidence" value="ECO:0007669"/>
    <property type="project" value="InterPro"/>
</dbReference>
<feature type="region of interest" description="Disordered" evidence="6">
    <location>
        <begin position="444"/>
        <end position="474"/>
    </location>
</feature>
<dbReference type="InterPro" id="IPR056467">
    <property type="entry name" value="eWH_GTF3C1"/>
</dbReference>
<evidence type="ECO:0000256" key="5">
    <source>
        <dbReference type="ARBA" id="ARBA00023242"/>
    </source>
</evidence>
<keyword evidence="5" id="KW-0539">Nucleus</keyword>
<evidence type="ECO:0000256" key="2">
    <source>
        <dbReference type="ARBA" id="ARBA00022553"/>
    </source>
</evidence>
<organism evidence="10 11">
    <name type="scientific">Tieghemiomyces parasiticus</name>
    <dbReference type="NCBI Taxonomy" id="78921"/>
    <lineage>
        <taxon>Eukaryota</taxon>
        <taxon>Fungi</taxon>
        <taxon>Fungi incertae sedis</taxon>
        <taxon>Zoopagomycota</taxon>
        <taxon>Kickxellomycotina</taxon>
        <taxon>Dimargaritomycetes</taxon>
        <taxon>Dimargaritales</taxon>
        <taxon>Dimargaritaceae</taxon>
        <taxon>Tieghemiomyces</taxon>
    </lineage>
</organism>
<evidence type="ECO:0000256" key="1">
    <source>
        <dbReference type="ARBA" id="ARBA00004123"/>
    </source>
</evidence>
<feature type="domain" description="B-block binding subunit of TFIIIC" evidence="7">
    <location>
        <begin position="250"/>
        <end position="317"/>
    </location>
</feature>
<feature type="domain" description="GTF3C1 extended winged-helix" evidence="9">
    <location>
        <begin position="969"/>
        <end position="1068"/>
    </location>
</feature>
<comment type="caution">
    <text evidence="10">The sequence shown here is derived from an EMBL/GenBank/DDBJ whole genome shotgun (WGS) entry which is preliminary data.</text>
</comment>
<feature type="compositionally biased region" description="Gly residues" evidence="6">
    <location>
        <begin position="1472"/>
        <end position="1483"/>
    </location>
</feature>
<dbReference type="PANTHER" id="PTHR15180:SF1">
    <property type="entry name" value="GENERAL TRANSCRIPTION FACTOR 3C POLYPEPTIDE 1"/>
    <property type="match status" value="1"/>
</dbReference>
<feature type="compositionally biased region" description="Acidic residues" evidence="6">
    <location>
        <begin position="530"/>
        <end position="539"/>
    </location>
</feature>
<evidence type="ECO:0000259" key="9">
    <source>
        <dbReference type="Pfam" id="PF24101"/>
    </source>
</evidence>
<evidence type="ECO:0000259" key="8">
    <source>
        <dbReference type="Pfam" id="PF20222"/>
    </source>
</evidence>
<feature type="region of interest" description="Disordered" evidence="6">
    <location>
        <begin position="530"/>
        <end position="570"/>
    </location>
</feature>
<feature type="region of interest" description="Disordered" evidence="6">
    <location>
        <begin position="619"/>
        <end position="658"/>
    </location>
</feature>
<dbReference type="Pfam" id="PF24101">
    <property type="entry name" value="WHD_GTF3C1"/>
    <property type="match status" value="1"/>
</dbReference>
<evidence type="ECO:0000256" key="4">
    <source>
        <dbReference type="ARBA" id="ARBA00023163"/>
    </source>
</evidence>
<feature type="domain" description="Transcription factor tau subunit sfc3/Tfc3 C-terminal" evidence="8">
    <location>
        <begin position="1951"/>
        <end position="2126"/>
    </location>
</feature>
<keyword evidence="11" id="KW-1185">Reference proteome</keyword>
<dbReference type="OrthoDB" id="5584602at2759"/>
<feature type="region of interest" description="Disordered" evidence="6">
    <location>
        <begin position="793"/>
        <end position="849"/>
    </location>
</feature>
<sequence length="2435" mass="270123">MSLDDLMGHLVREIAMDGELGSTCPRLWSFAESFYQSHEVSHLDNRGPSAPARPYVDANAQAFLWRWLLSLPNLTVLVEAMDNDKLTLLPVDNEAEKNDNGSNAGSVQQDVVLIPLPEVTAAPVFRLGRIPRGSRNCVTDRQAGRYILYTTDRQMRDAVREADRSHLWDDLPQVAWSELPAQFSARYKGTTLLTDDDPSDLDDHFLASKTRELGTTVARKYRLIVRASVPQILHHLFKGRSGGMMLLATLAYPVLQYVARARTQGMPVVELSRLFGMDPRTTFYICKSLGARRLLDRVAAVYMNTHTTVAYHYAYFTLPTAAENGDTAEAASTQPATTASKPGPAAAVGPMAVVSKAYPIHAFRAAVCHALAQRPNGVMLFSELKYQLGARQSNMRQQKRVNRHITWLVEHGYLVKIRVPREMVAGPDNVEGDGTEDIVMKHEEEEEEGAATKSDSPGPHVASTSPAGPDTEPAAMVVDSRDDVPEFDMGDLAMAAGKAYDGSFLWGEGPESTTALYSARSLLDAIDDDAEAEEDDEEEGGNKGRRMAGRATHQTRNTDSDEECADEEEGCVADDVDKPLTVVPRRIAHHLRGQPKRVRRAPKELCVRLLREYRAPRPQTYTGTAAPPNTTADDATPVDVSDPVTASPPPGIPSATSKRFYYTNHTEPITSGATFPTYSQVPTGAAPAWGPSPFQPVEVQVYRLIAAAGSGGTTASAIRAVMPTVARPILFKVLDTLLKNKEAKNAQFTQFLDPPSGIQSLTCAFPARSEMVHCGRLRQRRVVVGTDPDRQVPRWTRPFFPPIDAPERSAQVVGETEEPGPESKVEAADASTTDISTSTSRKRGRSVVTDASPTLGLKRIRTTTEPGDGACLSDDLTNLPFQPITADGTCPDCHLGGPMLHATVCEGCQKSFHVACILSRDPAVALDSWRCSPACRLTATSKRARPTQAAAPQPSEPLSTPRRRPRGITSEQRSEALRELIEAEGVVPINGELRQRLSDALEARYGPIPFLMDLKTVMRAARALEQHGHARLLRTAMPGVVRDAKLVTLAYHPSLTPDSPAVRRLLENLGDSVVMSRGKAPQRPPVEAVSVARVGPMSRRSGVATVVPSHPDEEWLTTTQDLGWIPAKMVRARILHLWLIDYVRDQQNMDHRYVFPHGVFRQVLLLSRLPLRLYLQIVACRFLAPTPGEDNPVDYLYEHRHDATPLSELPAWIQRALRTQHHTVRHQIDDQLNVLRALLLLYPADYAHLHTVEQEASVTCPPSLSQAPANAFQLSIDAPIKDLTCLTDPRPILGRWSVRTPADAADYWSQLEFYCDHARSLATARATSHSAIELPVSAGTGPAGDHALEDTGPDWHAVVRDFNYRTAEGRNPLLTMVCFVAWVPPRHLDRAQRLKLDEYIDRATGATPLESGLKCARIAELTELPLSSVLAYYRRIEHLRERRRQQVEAATAFPPSRRRLRGSRQADALEGAPGGTPSKGGSGMQVHDLELPSAHNPYKAARTALQYRLQRSQELDLPPRLRCSGLLRQAVRPTDGPDSLSASSPSVSRERRRIYWNETMDHQVLLYYVVMKTCVRLPQRRFIWLAGPPCIPEIAATFPDDYCDYHPVIPRRVVDFIVWRATEAPRMDPVQREAEETDRLRALLPTLVLAFSTRHRLANRLRHRFNRLLTRATTREQLAVLLRQWEEVYNYGVQRELIEAYQDHALRRKRQVSSIDLLDLARQWVTYWHVYLTTSGRPAATHFRHTQLGPGVETVLRAAPVVGSADFKMLYLYLLHSSRTSPGAAPTTSGPPDDTWYIDTNDYEAYWARYEPGGDLAEVTMETIQNYNRQALDSATMLDPELATRLLLPLPGATDGAAAVMRSLEVGSSGYSRHDGSNPQPQVNPGTFLPACLADLHRIYRVTALQGPDLADAEARAHHHLQHHPLQQHYRYDSGTTVSPAILHPEDEVRRSITLIHRFAILRAMPYVTRRGPSYREEFGNPGPPSTDGSELVDRMELAIKMVLLTPGRAYDSLVAFEMLQAVDTSDRRRLDDAIDRLKQSHSVLRVKTGNQRNIPGRGFNVSEAFLRAVVSHYPRDFVTQARDQQFQLGDPRHPTPVGHAVTRGAMALLLEGLAGGRTEIRFTPFNALPGINLEYFRQAMHRPAFRMSFVPLFDLTAGKRSATIRGAPGPLPRQTVTEVVDPESLRNMILTEVNASGDQGCTRTALSVVLHERYSSLQATDVDLAAQLQYLTTHDDAGRTAKDVTAEGGQWDHLASPRLVAVGFREVRYVTPAHLGPWVVPLVAFQGADTAHSKLNTPTNGSSNLISAMGYSSARHILPRSWVDIRGHHTNYVYQNCLRAVLHAVAGSPGIDHDSLCRRLRVALNPVEVDDLLTDLDNLGLVKPRYVSRPRPASLFSKSRPVALSQDTRLNADAFRPCYWAEPDYLTKLASLHV</sequence>
<dbReference type="GO" id="GO:0042791">
    <property type="term" value="P:5S class rRNA transcription by RNA polymerase III"/>
    <property type="evidence" value="ECO:0007669"/>
    <property type="project" value="TreeGrafter"/>
</dbReference>
<evidence type="ECO:0000313" key="11">
    <source>
        <dbReference type="Proteomes" id="UP001150569"/>
    </source>
</evidence>
<evidence type="ECO:0000256" key="3">
    <source>
        <dbReference type="ARBA" id="ARBA00023125"/>
    </source>
</evidence>
<reference evidence="10" key="1">
    <citation type="submission" date="2022-07" db="EMBL/GenBank/DDBJ databases">
        <title>Phylogenomic reconstructions and comparative analyses of Kickxellomycotina fungi.</title>
        <authorList>
            <person name="Reynolds N.K."/>
            <person name="Stajich J.E."/>
            <person name="Barry K."/>
            <person name="Grigoriev I.V."/>
            <person name="Crous P."/>
            <person name="Smith M.E."/>
        </authorList>
    </citation>
    <scope>NUCLEOTIDE SEQUENCE</scope>
    <source>
        <strain evidence="10">RSA 861</strain>
    </source>
</reference>
<dbReference type="Pfam" id="PF04182">
    <property type="entry name" value="B-block_TFIIIC"/>
    <property type="match status" value="1"/>
</dbReference>
<dbReference type="PANTHER" id="PTHR15180">
    <property type="entry name" value="GENERAL TRANSCRIPTION FACTOR 3C POLYPEPTIDE 1"/>
    <property type="match status" value="1"/>
</dbReference>
<dbReference type="Proteomes" id="UP001150569">
    <property type="component" value="Unassembled WGS sequence"/>
</dbReference>
<dbReference type="GO" id="GO:0005634">
    <property type="term" value="C:nucleus"/>
    <property type="evidence" value="ECO:0007669"/>
    <property type="project" value="UniProtKB-SubCell"/>
</dbReference>
<proteinExistence type="predicted"/>
<keyword evidence="3" id="KW-0238">DNA-binding</keyword>
<dbReference type="GO" id="GO:0003677">
    <property type="term" value="F:DNA binding"/>
    <property type="evidence" value="ECO:0007669"/>
    <property type="project" value="UniProtKB-KW"/>
</dbReference>
<keyword evidence="2" id="KW-0597">Phosphoprotein</keyword>
<feature type="region of interest" description="Disordered" evidence="6">
    <location>
        <begin position="1447"/>
        <end position="1489"/>
    </location>
</feature>
<evidence type="ECO:0000259" key="7">
    <source>
        <dbReference type="Pfam" id="PF04182"/>
    </source>
</evidence>
<dbReference type="InterPro" id="IPR013083">
    <property type="entry name" value="Znf_RING/FYVE/PHD"/>
</dbReference>
<feature type="compositionally biased region" description="Acidic residues" evidence="6">
    <location>
        <begin position="560"/>
        <end position="570"/>
    </location>
</feature>
<dbReference type="Pfam" id="PF20222">
    <property type="entry name" value="DUF6581"/>
    <property type="match status" value="1"/>
</dbReference>
<evidence type="ECO:0000256" key="6">
    <source>
        <dbReference type="SAM" id="MobiDB-lite"/>
    </source>
</evidence>
<evidence type="ECO:0008006" key="12">
    <source>
        <dbReference type="Google" id="ProtNLM"/>
    </source>
</evidence>
<dbReference type="InterPro" id="IPR046488">
    <property type="entry name" value="Sfc3/Tfc3_C"/>
</dbReference>
<dbReference type="EMBL" id="JANBPT010000048">
    <property type="protein sequence ID" value="KAJ1929079.1"/>
    <property type="molecule type" value="Genomic_DNA"/>
</dbReference>
<name>A0A9W8DWJ5_9FUNG</name>
<keyword evidence="4" id="KW-0804">Transcription</keyword>
<accession>A0A9W8DWJ5</accession>